<dbReference type="KEGG" id="ncc:104948522"/>
<dbReference type="PANTHER" id="PTHR31025">
    <property type="entry name" value="SI:CH211-196P9.1-RELATED"/>
    <property type="match status" value="1"/>
</dbReference>
<sequence length="206" mass="23542">MTGQLSVTEPKSQEHYYDAGGGSVYLAWRIKTVQRNTAVQSRRSYPSTTYQDGPKSKRDFLLTCEQLTGEECREAISFMKHSADESVVKEMMKTTFQCRQAMTRDQQASSTVLDVFPRFLDVLGVVDQDFTMMLGEEISGKMLSRWPTFFKPRTLADCKNLHSNVHVDDHCLHNKTQMSQASSFSFRFCLLKILRPFNVIGCITLI</sequence>
<dbReference type="Proteomes" id="UP000504611">
    <property type="component" value="Unplaced"/>
</dbReference>
<reference evidence="2" key="1">
    <citation type="submission" date="2025-08" db="UniProtKB">
        <authorList>
            <consortium name="RefSeq"/>
        </authorList>
    </citation>
    <scope>IDENTIFICATION</scope>
    <source>
        <tissue evidence="2">Muscle</tissue>
    </source>
</reference>
<dbReference type="PANTHER" id="PTHR31025:SF29">
    <property type="entry name" value="SI:CH211-196P9.1"/>
    <property type="match status" value="1"/>
</dbReference>
<evidence type="ECO:0000313" key="1">
    <source>
        <dbReference type="Proteomes" id="UP000504611"/>
    </source>
</evidence>
<gene>
    <name evidence="2" type="primary">LOC104948522</name>
</gene>
<accession>A0A6I9NCH6</accession>
<keyword evidence="1" id="KW-1185">Reference proteome</keyword>
<dbReference type="GeneID" id="104948522"/>
<organism evidence="1 2">
    <name type="scientific">Notothenia coriiceps</name>
    <name type="common">black rockcod</name>
    <dbReference type="NCBI Taxonomy" id="8208"/>
    <lineage>
        <taxon>Eukaryota</taxon>
        <taxon>Metazoa</taxon>
        <taxon>Chordata</taxon>
        <taxon>Craniata</taxon>
        <taxon>Vertebrata</taxon>
        <taxon>Euteleostomi</taxon>
        <taxon>Actinopterygii</taxon>
        <taxon>Neopterygii</taxon>
        <taxon>Teleostei</taxon>
        <taxon>Neoteleostei</taxon>
        <taxon>Acanthomorphata</taxon>
        <taxon>Eupercaria</taxon>
        <taxon>Perciformes</taxon>
        <taxon>Notothenioidei</taxon>
        <taxon>Nototheniidae</taxon>
        <taxon>Notothenia</taxon>
    </lineage>
</organism>
<proteinExistence type="predicted"/>
<evidence type="ECO:0000313" key="2">
    <source>
        <dbReference type="RefSeq" id="XP_010773028.1"/>
    </source>
</evidence>
<dbReference type="RefSeq" id="XP_010773028.1">
    <property type="nucleotide sequence ID" value="XM_010774726.1"/>
</dbReference>
<protein>
    <submittedName>
        <fullName evidence="2">Uncharacterized protein</fullName>
    </submittedName>
</protein>
<name>A0A6I9NCH6_9TELE</name>
<dbReference type="OrthoDB" id="8940309at2759"/>
<dbReference type="AlphaFoldDB" id="A0A6I9NCH6"/>